<dbReference type="PROSITE" id="PS51266">
    <property type="entry name" value="ZF_CHY"/>
    <property type="match status" value="1"/>
</dbReference>
<keyword evidence="1" id="KW-0479">Metal-binding</keyword>
<keyword evidence="6" id="KW-0812">Transmembrane</keyword>
<evidence type="ECO:0000256" key="2">
    <source>
        <dbReference type="ARBA" id="ARBA00022771"/>
    </source>
</evidence>
<dbReference type="SUPFAM" id="SSF161219">
    <property type="entry name" value="CHY zinc finger-like"/>
    <property type="match status" value="1"/>
</dbReference>
<keyword evidence="3" id="KW-0862">Zinc</keyword>
<feature type="region of interest" description="Disordered" evidence="5">
    <location>
        <begin position="292"/>
        <end position="312"/>
    </location>
</feature>
<reference evidence="8 9" key="1">
    <citation type="journal article" date="2020" name="ISME J.">
        <title>Uncovering the hidden diversity of litter-decomposition mechanisms in mushroom-forming fungi.</title>
        <authorList>
            <person name="Floudas D."/>
            <person name="Bentzer J."/>
            <person name="Ahren D."/>
            <person name="Johansson T."/>
            <person name="Persson P."/>
            <person name="Tunlid A."/>
        </authorList>
    </citation>
    <scope>NUCLEOTIDE SEQUENCE [LARGE SCALE GENOMIC DNA]</scope>
    <source>
        <strain evidence="8 9">CBS 175.51</strain>
    </source>
</reference>
<dbReference type="PANTHER" id="PTHR28082">
    <property type="entry name" value="ZINC FINGER PROTEIN"/>
    <property type="match status" value="1"/>
</dbReference>
<dbReference type="AlphaFoldDB" id="A0A8H5BQM2"/>
<dbReference type="InterPro" id="IPR008913">
    <property type="entry name" value="Znf_CHY"/>
</dbReference>
<proteinExistence type="predicted"/>
<dbReference type="GO" id="GO:0008270">
    <property type="term" value="F:zinc ion binding"/>
    <property type="evidence" value="ECO:0007669"/>
    <property type="project" value="UniProtKB-KW"/>
</dbReference>
<feature type="domain" description="CHY-type" evidence="7">
    <location>
        <begin position="423"/>
        <end position="498"/>
    </location>
</feature>
<dbReference type="InterPro" id="IPR037274">
    <property type="entry name" value="Znf_CHY_sf"/>
</dbReference>
<evidence type="ECO:0000256" key="3">
    <source>
        <dbReference type="ARBA" id="ARBA00022833"/>
    </source>
</evidence>
<feature type="transmembrane region" description="Helical" evidence="6">
    <location>
        <begin position="141"/>
        <end position="159"/>
    </location>
</feature>
<feature type="transmembrane region" description="Helical" evidence="6">
    <location>
        <begin position="101"/>
        <end position="121"/>
    </location>
</feature>
<evidence type="ECO:0000313" key="8">
    <source>
        <dbReference type="EMBL" id="KAF5326542.1"/>
    </source>
</evidence>
<keyword evidence="9" id="KW-1185">Reference proteome</keyword>
<protein>
    <recommendedName>
        <fullName evidence="7">CHY-type domain-containing protein</fullName>
    </recommendedName>
</protein>
<sequence length="552" mass="62400">MSHTSPASYLIWTVITALVGLFLVFHLWSFDRFKCLKWNSGPYTGAFKRIMTYSYLFSVPMIFIYAAGYTVIKYREGYILHPVYGIIPKPHQLWDKSAHSAILPLNLVFSIAWGLEMVTHLEVNSGSSQQDWFSSLYFKTWSAGSIVAVIYMPLVTIFTRSDPLKSEAYTFMAGSLGSLSLTLWFVPILWTFPGFLRNLRREGVDIATIVRLTKFSELNTIRVIFRFVFTVPLLILGIDGVRPHNHINESVFWTDFLVVLAGFGCSISSAITLVIFFPRSVEGEIAAADLKREKRQHGRSNGFQTPDPGHIQSLQYADQTNDHGASTVGDQYLLTSSPVKQAFSVQDFDGASPDTPKQYPIPLEDAKKWEDEGKAVPRALPQAPLRPNRRRGQDVELGGGLTESNLSMHNLHYRNVNPMVSNFTSPIDFAYQTQGTVSIRAPCCKLWFDCAECHAEAQDHRLAKTKEMAFICKKCKKAFRKDMENYEESDEFCPHCDNHYVIEAKIPKPVLGVEGEDARIDNRMLKDDRVKPAHTKTAFSNMDDDDFADILG</sequence>
<evidence type="ECO:0000256" key="4">
    <source>
        <dbReference type="PROSITE-ProRule" id="PRU00601"/>
    </source>
</evidence>
<feature type="transmembrane region" description="Helical" evidence="6">
    <location>
        <begin position="9"/>
        <end position="30"/>
    </location>
</feature>
<evidence type="ECO:0000259" key="7">
    <source>
        <dbReference type="PROSITE" id="PS51266"/>
    </source>
</evidence>
<feature type="transmembrane region" description="Helical" evidence="6">
    <location>
        <begin position="50"/>
        <end position="72"/>
    </location>
</feature>
<evidence type="ECO:0000256" key="1">
    <source>
        <dbReference type="ARBA" id="ARBA00022723"/>
    </source>
</evidence>
<dbReference type="EMBL" id="JAACJK010000163">
    <property type="protein sequence ID" value="KAF5326542.1"/>
    <property type="molecule type" value="Genomic_DNA"/>
</dbReference>
<accession>A0A8H5BQM2</accession>
<feature type="transmembrane region" description="Helical" evidence="6">
    <location>
        <begin position="171"/>
        <end position="192"/>
    </location>
</feature>
<dbReference type="OrthoDB" id="2384193at2759"/>
<evidence type="ECO:0000313" key="9">
    <source>
        <dbReference type="Proteomes" id="UP000541558"/>
    </source>
</evidence>
<feature type="transmembrane region" description="Helical" evidence="6">
    <location>
        <begin position="253"/>
        <end position="277"/>
    </location>
</feature>
<evidence type="ECO:0000256" key="5">
    <source>
        <dbReference type="SAM" id="MobiDB-lite"/>
    </source>
</evidence>
<dbReference type="InterPro" id="IPR052604">
    <property type="entry name" value="Mito_Tim_assembly_helper"/>
</dbReference>
<keyword evidence="6" id="KW-1133">Transmembrane helix</keyword>
<dbReference type="Pfam" id="PF05495">
    <property type="entry name" value="zf-CHY"/>
    <property type="match status" value="1"/>
</dbReference>
<dbReference type="PANTHER" id="PTHR28082:SF2">
    <property type="entry name" value="CHY-TYPE DOMAIN-CONTAINING PROTEIN"/>
    <property type="match status" value="1"/>
</dbReference>
<gene>
    <name evidence="8" type="ORF">D9611_000181</name>
</gene>
<dbReference type="GO" id="GO:0005758">
    <property type="term" value="C:mitochondrial intermembrane space"/>
    <property type="evidence" value="ECO:0007669"/>
    <property type="project" value="TreeGrafter"/>
</dbReference>
<feature type="transmembrane region" description="Helical" evidence="6">
    <location>
        <begin position="223"/>
        <end position="241"/>
    </location>
</feature>
<dbReference type="GO" id="GO:0045041">
    <property type="term" value="P:protein import into mitochondrial intermembrane space"/>
    <property type="evidence" value="ECO:0007669"/>
    <property type="project" value="TreeGrafter"/>
</dbReference>
<name>A0A8H5BQM2_9AGAR</name>
<organism evidence="8 9">
    <name type="scientific">Ephemerocybe angulata</name>
    <dbReference type="NCBI Taxonomy" id="980116"/>
    <lineage>
        <taxon>Eukaryota</taxon>
        <taxon>Fungi</taxon>
        <taxon>Dikarya</taxon>
        <taxon>Basidiomycota</taxon>
        <taxon>Agaricomycotina</taxon>
        <taxon>Agaricomycetes</taxon>
        <taxon>Agaricomycetidae</taxon>
        <taxon>Agaricales</taxon>
        <taxon>Agaricineae</taxon>
        <taxon>Psathyrellaceae</taxon>
        <taxon>Ephemerocybe</taxon>
    </lineage>
</organism>
<comment type="caution">
    <text evidence="8">The sequence shown here is derived from an EMBL/GenBank/DDBJ whole genome shotgun (WGS) entry which is preliminary data.</text>
</comment>
<dbReference type="Proteomes" id="UP000541558">
    <property type="component" value="Unassembled WGS sequence"/>
</dbReference>
<keyword evidence="6" id="KW-0472">Membrane</keyword>
<evidence type="ECO:0000256" key="6">
    <source>
        <dbReference type="SAM" id="Phobius"/>
    </source>
</evidence>
<keyword evidence="2 4" id="KW-0863">Zinc-finger</keyword>